<sequence length="155" mass="16953">MASHPVLNASSTVTPSLKPSHLPQPTAFQFGGCNQNQWGPDSIGTILFGVVMFFIGITALWQGRVRRLRHEEDEEQGRCTHVRGRPVAVADELAMADLSEVFGSERVAVGTDEQAREDETMKQGFVKIETGIRTGTEGTLVGHDDDESEGKELED</sequence>
<dbReference type="AlphaFoldDB" id="A0A8H6CGG4"/>
<evidence type="ECO:0000256" key="1">
    <source>
        <dbReference type="SAM" id="MobiDB-lite"/>
    </source>
</evidence>
<dbReference type="RefSeq" id="XP_037157956.1">
    <property type="nucleotide sequence ID" value="XM_037315159.1"/>
</dbReference>
<gene>
    <name evidence="3" type="ORF">HO173_013338</name>
</gene>
<organism evidence="3 4">
    <name type="scientific">Letharia columbiana</name>
    <dbReference type="NCBI Taxonomy" id="112416"/>
    <lineage>
        <taxon>Eukaryota</taxon>
        <taxon>Fungi</taxon>
        <taxon>Dikarya</taxon>
        <taxon>Ascomycota</taxon>
        <taxon>Pezizomycotina</taxon>
        <taxon>Lecanoromycetes</taxon>
        <taxon>OSLEUM clade</taxon>
        <taxon>Lecanoromycetidae</taxon>
        <taxon>Lecanorales</taxon>
        <taxon>Lecanorineae</taxon>
        <taxon>Parmeliaceae</taxon>
        <taxon>Letharia</taxon>
    </lineage>
</organism>
<dbReference type="OrthoDB" id="5430136at2759"/>
<comment type="caution">
    <text evidence="3">The sequence shown here is derived from an EMBL/GenBank/DDBJ whole genome shotgun (WGS) entry which is preliminary data.</text>
</comment>
<name>A0A8H6CGG4_9LECA</name>
<keyword evidence="2" id="KW-1133">Transmembrane helix</keyword>
<keyword evidence="4" id="KW-1185">Reference proteome</keyword>
<feature type="region of interest" description="Disordered" evidence="1">
    <location>
        <begin position="1"/>
        <end position="20"/>
    </location>
</feature>
<feature type="region of interest" description="Disordered" evidence="1">
    <location>
        <begin position="133"/>
        <end position="155"/>
    </location>
</feature>
<proteinExistence type="predicted"/>
<feature type="compositionally biased region" description="Polar residues" evidence="1">
    <location>
        <begin position="8"/>
        <end position="17"/>
    </location>
</feature>
<dbReference type="Proteomes" id="UP000578531">
    <property type="component" value="Unassembled WGS sequence"/>
</dbReference>
<reference evidence="3 4" key="1">
    <citation type="journal article" date="2020" name="Genomics">
        <title>Complete, high-quality genomes from long-read metagenomic sequencing of two wolf lichen thalli reveals enigmatic genome architecture.</title>
        <authorList>
            <person name="McKenzie S.K."/>
            <person name="Walston R.F."/>
            <person name="Allen J.L."/>
        </authorList>
    </citation>
    <scope>NUCLEOTIDE SEQUENCE [LARGE SCALE GENOMIC DNA]</scope>
    <source>
        <strain evidence="3">WasteWater2</strain>
    </source>
</reference>
<accession>A0A8H6CGG4</accession>
<protein>
    <submittedName>
        <fullName evidence="3">Uncharacterized protein</fullName>
    </submittedName>
</protein>
<feature type="transmembrane region" description="Helical" evidence="2">
    <location>
        <begin position="43"/>
        <end position="61"/>
    </location>
</feature>
<dbReference type="EMBL" id="JACCJC010000143">
    <property type="protein sequence ID" value="KAF6223082.1"/>
    <property type="molecule type" value="Genomic_DNA"/>
</dbReference>
<keyword evidence="2" id="KW-0812">Transmembrane</keyword>
<evidence type="ECO:0000256" key="2">
    <source>
        <dbReference type="SAM" id="Phobius"/>
    </source>
</evidence>
<feature type="compositionally biased region" description="Acidic residues" evidence="1">
    <location>
        <begin position="144"/>
        <end position="155"/>
    </location>
</feature>
<keyword evidence="2" id="KW-0472">Membrane</keyword>
<dbReference type="GeneID" id="59294963"/>
<evidence type="ECO:0000313" key="4">
    <source>
        <dbReference type="Proteomes" id="UP000578531"/>
    </source>
</evidence>
<evidence type="ECO:0000313" key="3">
    <source>
        <dbReference type="EMBL" id="KAF6223082.1"/>
    </source>
</evidence>